<accession>A0ACC1XH34</accession>
<name>A0ACC1XH34_MELAZ</name>
<keyword evidence="2" id="KW-1185">Reference proteome</keyword>
<protein>
    <submittedName>
        <fullName evidence="1">Protein FAR1-RELATED SEQUENCE 5-like isoform X2</fullName>
    </submittedName>
</protein>
<comment type="caution">
    <text evidence="1">The sequence shown here is derived from an EMBL/GenBank/DDBJ whole genome shotgun (WGS) entry which is preliminary data.</text>
</comment>
<sequence length="115" mass="13182">MEFIVEDKTVITESSTGGSDSKARKHTGRLQGNDTGEEREAGEMGCSRSFLRKRFDQHRMGKLGRIRELASELHRANQQLEVCREQLSTVMTYIEEHTKCLSKTVEEEVHDIKEV</sequence>
<dbReference type="EMBL" id="CM051402">
    <property type="protein sequence ID" value="KAJ4710198.1"/>
    <property type="molecule type" value="Genomic_DNA"/>
</dbReference>
<evidence type="ECO:0000313" key="2">
    <source>
        <dbReference type="Proteomes" id="UP001164539"/>
    </source>
</evidence>
<organism evidence="1 2">
    <name type="scientific">Melia azedarach</name>
    <name type="common">Chinaberry tree</name>
    <dbReference type="NCBI Taxonomy" id="155640"/>
    <lineage>
        <taxon>Eukaryota</taxon>
        <taxon>Viridiplantae</taxon>
        <taxon>Streptophyta</taxon>
        <taxon>Embryophyta</taxon>
        <taxon>Tracheophyta</taxon>
        <taxon>Spermatophyta</taxon>
        <taxon>Magnoliopsida</taxon>
        <taxon>eudicotyledons</taxon>
        <taxon>Gunneridae</taxon>
        <taxon>Pentapetalae</taxon>
        <taxon>rosids</taxon>
        <taxon>malvids</taxon>
        <taxon>Sapindales</taxon>
        <taxon>Meliaceae</taxon>
        <taxon>Melia</taxon>
    </lineage>
</organism>
<evidence type="ECO:0000313" key="1">
    <source>
        <dbReference type="EMBL" id="KAJ4710198.1"/>
    </source>
</evidence>
<reference evidence="1 2" key="1">
    <citation type="journal article" date="2023" name="Science">
        <title>Complex scaffold remodeling in plant triterpene biosynthesis.</title>
        <authorList>
            <person name="De La Pena R."/>
            <person name="Hodgson H."/>
            <person name="Liu J.C."/>
            <person name="Stephenson M.J."/>
            <person name="Martin A.C."/>
            <person name="Owen C."/>
            <person name="Harkess A."/>
            <person name="Leebens-Mack J."/>
            <person name="Jimenez L.E."/>
            <person name="Osbourn A."/>
            <person name="Sattely E.S."/>
        </authorList>
    </citation>
    <scope>NUCLEOTIDE SEQUENCE [LARGE SCALE GENOMIC DNA]</scope>
    <source>
        <strain evidence="2">cv. JPN11</strain>
        <tissue evidence="1">Leaf</tissue>
    </source>
</reference>
<proteinExistence type="predicted"/>
<dbReference type="Proteomes" id="UP001164539">
    <property type="component" value="Chromosome 9"/>
</dbReference>
<gene>
    <name evidence="1" type="ORF">OWV82_016413</name>
</gene>